<keyword evidence="2" id="KW-1185">Reference proteome</keyword>
<protein>
    <submittedName>
        <fullName evidence="1">Uncharacterized protein</fullName>
    </submittedName>
</protein>
<dbReference type="PATRIC" id="fig|931276.5.peg.1676"/>
<dbReference type="Pfam" id="PF24172">
    <property type="entry name" value="CdiI_ImmP"/>
    <property type="match status" value="1"/>
</dbReference>
<dbReference type="CDD" id="cd20693">
    <property type="entry name" value="CdiI_EcoliA0-like"/>
    <property type="match status" value="1"/>
</dbReference>
<organism evidence="1 2">
    <name type="scientific">Clostridium saccharoperbutylacetonicum N1-4(HMT)</name>
    <dbReference type="NCBI Taxonomy" id="931276"/>
    <lineage>
        <taxon>Bacteria</taxon>
        <taxon>Bacillati</taxon>
        <taxon>Bacillota</taxon>
        <taxon>Clostridia</taxon>
        <taxon>Eubacteriales</taxon>
        <taxon>Clostridiaceae</taxon>
        <taxon>Clostridium</taxon>
    </lineage>
</organism>
<dbReference type="eggNOG" id="ENOG50337BY">
    <property type="taxonomic scope" value="Bacteria"/>
</dbReference>
<dbReference type="HOGENOM" id="CLU_139590_0_0_9"/>
<dbReference type="EMBL" id="CP004121">
    <property type="protein sequence ID" value="AGF55473.1"/>
    <property type="molecule type" value="Genomic_DNA"/>
</dbReference>
<name>M1MGJ6_9CLOT</name>
<accession>M1MGJ6</accession>
<dbReference type="OrthoDB" id="6565706at2"/>
<dbReference type="InterPro" id="IPR049585">
    <property type="entry name" value="CdiI_EcoliA0-like"/>
</dbReference>
<dbReference type="AlphaFoldDB" id="M1MGJ6"/>
<evidence type="ECO:0000313" key="2">
    <source>
        <dbReference type="Proteomes" id="UP000011728"/>
    </source>
</evidence>
<evidence type="ECO:0000313" key="1">
    <source>
        <dbReference type="EMBL" id="AGF55473.1"/>
    </source>
</evidence>
<reference evidence="1 2" key="1">
    <citation type="submission" date="2013-02" db="EMBL/GenBank/DDBJ databases">
        <title>Genome sequence of Clostridium saccharoperbutylacetonicum N1-4(HMT).</title>
        <authorList>
            <person name="Poehlein A."/>
            <person name="Daniel R."/>
        </authorList>
    </citation>
    <scope>NUCLEOTIDE SEQUENCE [LARGE SCALE GENOMIC DNA]</scope>
    <source>
        <strain evidence="2">N1-4(HMT)</strain>
    </source>
</reference>
<dbReference type="Proteomes" id="UP000011728">
    <property type="component" value="Chromosome"/>
</dbReference>
<sequence length="113" mass="13349">MSRKETKDIFGEMIGYFSMTSWGRIDLNKINRKIRADSIHEGINKLKEENLIDRDVYILWDEASLPAIKTEIESVINVIYDITAVSFDTWIFCPSKKYLIEFYHEHEITICLK</sequence>
<dbReference type="KEGG" id="csr:Cspa_c17030"/>
<proteinExistence type="predicted"/>
<gene>
    <name evidence="1" type="ORF">Cspa_c17030</name>
</gene>